<sequence length="315" mass="34515">MNRLLVLCTWHCVILCGVASGQTPDTGPTAEEAIIETIRSYVDAYNRRDVDAVAEHWADNAVMLAVDTQESVAGRDAIRDDFARQFEAAPKSQLAVNVKSIRLVTDDVAIEDGLATVVEEGKAYQSSYSVVHVKQAEGWKINSLRETDIPERSGPQLSQLNWLVGSWEDQGENSIVQSEIKWARNEKFLSMSFRVDAADAPPLEGTQIIGVDPATGNIRSWMFDSDGGVGQGNWSSHDGKWVVEMSMTLPTGETASAVNIYTPVDANRYTWRSQARIVAGQFLPDMDEVLVERVLAQPDVATPDVPPPAQPSAQD</sequence>
<evidence type="ECO:0000259" key="1">
    <source>
        <dbReference type="Pfam" id="PF13474"/>
    </source>
</evidence>
<dbReference type="SUPFAM" id="SSF54427">
    <property type="entry name" value="NTF2-like"/>
    <property type="match status" value="1"/>
</dbReference>
<dbReference type="Proteomes" id="UP000318017">
    <property type="component" value="Chromosome"/>
</dbReference>
<dbReference type="RefSeq" id="WP_197356833.1">
    <property type="nucleotide sequence ID" value="NZ_CP036298.1"/>
</dbReference>
<dbReference type="KEGG" id="ahel:Q31a_32610"/>
<name>A0A518G8P2_9BACT</name>
<gene>
    <name evidence="2" type="ORF">Q31a_32610</name>
</gene>
<dbReference type="Pfam" id="PF13474">
    <property type="entry name" value="SnoaL_3"/>
    <property type="match status" value="1"/>
</dbReference>
<dbReference type="InterPro" id="IPR032710">
    <property type="entry name" value="NTF2-like_dom_sf"/>
</dbReference>
<reference evidence="2 3" key="1">
    <citation type="submission" date="2019-02" db="EMBL/GenBank/DDBJ databases">
        <title>Deep-cultivation of Planctomycetes and their phenomic and genomic characterization uncovers novel biology.</title>
        <authorList>
            <person name="Wiegand S."/>
            <person name="Jogler M."/>
            <person name="Boedeker C."/>
            <person name="Pinto D."/>
            <person name="Vollmers J."/>
            <person name="Rivas-Marin E."/>
            <person name="Kohn T."/>
            <person name="Peeters S.H."/>
            <person name="Heuer A."/>
            <person name="Rast P."/>
            <person name="Oberbeckmann S."/>
            <person name="Bunk B."/>
            <person name="Jeske O."/>
            <person name="Meyerdierks A."/>
            <person name="Storesund J.E."/>
            <person name="Kallscheuer N."/>
            <person name="Luecker S."/>
            <person name="Lage O.M."/>
            <person name="Pohl T."/>
            <person name="Merkel B.J."/>
            <person name="Hornburger P."/>
            <person name="Mueller R.-W."/>
            <person name="Bruemmer F."/>
            <person name="Labrenz M."/>
            <person name="Spormann A.M."/>
            <person name="Op den Camp H."/>
            <person name="Overmann J."/>
            <person name="Amann R."/>
            <person name="Jetten M.S.M."/>
            <person name="Mascher T."/>
            <person name="Medema M.H."/>
            <person name="Devos D.P."/>
            <person name="Kaster A.-K."/>
            <person name="Ovreas L."/>
            <person name="Rohde M."/>
            <person name="Galperin M.Y."/>
            <person name="Jogler C."/>
        </authorList>
    </citation>
    <scope>NUCLEOTIDE SEQUENCE [LARGE SCALE GENOMIC DNA]</scope>
    <source>
        <strain evidence="2 3">Q31a</strain>
    </source>
</reference>
<proteinExistence type="predicted"/>
<protein>
    <submittedName>
        <fullName evidence="2">SnoaL-like domain protein</fullName>
    </submittedName>
</protein>
<dbReference type="InterPro" id="IPR037401">
    <property type="entry name" value="SnoaL-like"/>
</dbReference>
<dbReference type="InterPro" id="IPR011944">
    <property type="entry name" value="Steroid_delta5-4_isomerase"/>
</dbReference>
<feature type="domain" description="SnoaL-like" evidence="1">
    <location>
        <begin position="35"/>
        <end position="142"/>
    </location>
</feature>
<dbReference type="EMBL" id="CP036298">
    <property type="protein sequence ID" value="QDV24939.1"/>
    <property type="molecule type" value="Genomic_DNA"/>
</dbReference>
<keyword evidence="3" id="KW-1185">Reference proteome</keyword>
<evidence type="ECO:0000313" key="2">
    <source>
        <dbReference type="EMBL" id="QDV24939.1"/>
    </source>
</evidence>
<evidence type="ECO:0000313" key="3">
    <source>
        <dbReference type="Proteomes" id="UP000318017"/>
    </source>
</evidence>
<accession>A0A518G8P2</accession>
<organism evidence="2 3">
    <name type="scientific">Aureliella helgolandensis</name>
    <dbReference type="NCBI Taxonomy" id="2527968"/>
    <lineage>
        <taxon>Bacteria</taxon>
        <taxon>Pseudomonadati</taxon>
        <taxon>Planctomycetota</taxon>
        <taxon>Planctomycetia</taxon>
        <taxon>Pirellulales</taxon>
        <taxon>Pirellulaceae</taxon>
        <taxon>Aureliella</taxon>
    </lineage>
</organism>
<dbReference type="NCBIfam" id="TIGR02246">
    <property type="entry name" value="SgcJ/EcaC family oxidoreductase"/>
    <property type="match status" value="1"/>
</dbReference>
<dbReference type="Gene3D" id="3.10.450.50">
    <property type="match status" value="1"/>
</dbReference>
<dbReference type="AlphaFoldDB" id="A0A518G8P2"/>